<accession>A0A834PH63</accession>
<keyword evidence="3" id="KW-1185">Reference proteome</keyword>
<evidence type="ECO:0000313" key="2">
    <source>
        <dbReference type="EMBL" id="KAF7439557.1"/>
    </source>
</evidence>
<comment type="caution">
    <text evidence="2">The sequence shown here is derived from an EMBL/GenBank/DDBJ whole genome shotgun (WGS) entry which is preliminary data.</text>
</comment>
<proteinExistence type="predicted"/>
<dbReference type="Proteomes" id="UP000600918">
    <property type="component" value="Unassembled WGS sequence"/>
</dbReference>
<organism evidence="2 3">
    <name type="scientific">Vespula pensylvanica</name>
    <name type="common">Western yellow jacket</name>
    <name type="synonym">Wasp</name>
    <dbReference type="NCBI Taxonomy" id="30213"/>
    <lineage>
        <taxon>Eukaryota</taxon>
        <taxon>Metazoa</taxon>
        <taxon>Ecdysozoa</taxon>
        <taxon>Arthropoda</taxon>
        <taxon>Hexapoda</taxon>
        <taxon>Insecta</taxon>
        <taxon>Pterygota</taxon>
        <taxon>Neoptera</taxon>
        <taxon>Endopterygota</taxon>
        <taxon>Hymenoptera</taxon>
        <taxon>Apocrita</taxon>
        <taxon>Aculeata</taxon>
        <taxon>Vespoidea</taxon>
        <taxon>Vespidae</taxon>
        <taxon>Vespinae</taxon>
        <taxon>Vespula</taxon>
    </lineage>
</organism>
<name>A0A834PH63_VESPE</name>
<evidence type="ECO:0000256" key="1">
    <source>
        <dbReference type="SAM" id="MobiDB-lite"/>
    </source>
</evidence>
<dbReference type="AlphaFoldDB" id="A0A834PH63"/>
<feature type="compositionally biased region" description="Acidic residues" evidence="1">
    <location>
        <begin position="61"/>
        <end position="82"/>
    </location>
</feature>
<protein>
    <submittedName>
        <fullName evidence="2">Uncharacterized protein</fullName>
    </submittedName>
</protein>
<dbReference type="EMBL" id="JACSDY010000001">
    <property type="protein sequence ID" value="KAF7439557.1"/>
    <property type="molecule type" value="Genomic_DNA"/>
</dbReference>
<gene>
    <name evidence="2" type="ORF">H0235_001948</name>
</gene>
<sequence>MERRSEAKKIRKKVTIQPVDCPPKEIANHVENFRSSSCTHFLDEDALTGAHFSKLPHVYNNDDDDDDNENDDDDDDDDEWQQQEDAGRDVLAYQRDLSHGRGHWVLVDTEVNGFCKARVRESAPYEIDD</sequence>
<evidence type="ECO:0000313" key="3">
    <source>
        <dbReference type="Proteomes" id="UP000600918"/>
    </source>
</evidence>
<feature type="region of interest" description="Disordered" evidence="1">
    <location>
        <begin position="55"/>
        <end position="88"/>
    </location>
</feature>
<reference evidence="2" key="1">
    <citation type="journal article" date="2020" name="G3 (Bethesda)">
        <title>High-Quality Assemblies for Three Invasive Social Wasps from the &lt;i&gt;Vespula&lt;/i&gt; Genus.</title>
        <authorList>
            <person name="Harrop T.W.R."/>
            <person name="Guhlin J."/>
            <person name="McLaughlin G.M."/>
            <person name="Permina E."/>
            <person name="Stockwell P."/>
            <person name="Gilligan J."/>
            <person name="Le Lec M.F."/>
            <person name="Gruber M.A.M."/>
            <person name="Quinn O."/>
            <person name="Lovegrove M."/>
            <person name="Duncan E.J."/>
            <person name="Remnant E.J."/>
            <person name="Van Eeckhoven J."/>
            <person name="Graham B."/>
            <person name="Knapp R.A."/>
            <person name="Langford K.W."/>
            <person name="Kronenberg Z."/>
            <person name="Press M.O."/>
            <person name="Eacker S.M."/>
            <person name="Wilson-Rankin E.E."/>
            <person name="Purcell J."/>
            <person name="Lester P.J."/>
            <person name="Dearden P.K."/>
        </authorList>
    </citation>
    <scope>NUCLEOTIDE SEQUENCE</scope>
    <source>
        <strain evidence="2">Volc-1</strain>
    </source>
</reference>